<dbReference type="InterPro" id="IPR001387">
    <property type="entry name" value="Cro/C1-type_HTH"/>
</dbReference>
<dbReference type="InterPro" id="IPR010982">
    <property type="entry name" value="Lambda_DNA-bd_dom_sf"/>
</dbReference>
<accession>A0ABV9DVN5</accession>
<evidence type="ECO:0000259" key="1">
    <source>
        <dbReference type="PROSITE" id="PS50943"/>
    </source>
</evidence>
<comment type="caution">
    <text evidence="2">The sequence shown here is derived from an EMBL/GenBank/DDBJ whole genome shotgun (WGS) entry which is preliminary data.</text>
</comment>
<gene>
    <name evidence="2" type="ORF">ACFO4E_13940</name>
</gene>
<evidence type="ECO:0000313" key="2">
    <source>
        <dbReference type="EMBL" id="MFC4562960.1"/>
    </source>
</evidence>
<dbReference type="Gene3D" id="1.10.260.40">
    <property type="entry name" value="lambda repressor-like DNA-binding domains"/>
    <property type="match status" value="1"/>
</dbReference>
<organism evidence="2 3">
    <name type="scientific">Nocardiopsis mangrovi</name>
    <dbReference type="NCBI Taxonomy" id="1179818"/>
    <lineage>
        <taxon>Bacteria</taxon>
        <taxon>Bacillati</taxon>
        <taxon>Actinomycetota</taxon>
        <taxon>Actinomycetes</taxon>
        <taxon>Streptosporangiales</taxon>
        <taxon>Nocardiopsidaceae</taxon>
        <taxon>Nocardiopsis</taxon>
    </lineage>
</organism>
<dbReference type="SUPFAM" id="SSF47413">
    <property type="entry name" value="lambda repressor-like DNA-binding domains"/>
    <property type="match status" value="1"/>
</dbReference>
<keyword evidence="3" id="KW-1185">Reference proteome</keyword>
<name>A0ABV9DVN5_9ACTN</name>
<dbReference type="PROSITE" id="PS50943">
    <property type="entry name" value="HTH_CROC1"/>
    <property type="match status" value="1"/>
</dbReference>
<dbReference type="SMART" id="SM00530">
    <property type="entry name" value="HTH_XRE"/>
    <property type="match status" value="1"/>
</dbReference>
<evidence type="ECO:0000313" key="3">
    <source>
        <dbReference type="Proteomes" id="UP001595923"/>
    </source>
</evidence>
<sequence>MSANDTPGDGIRQRLTRARKRRALTQYGLAARTSYSRSHIAQVESGHKIPTPAFVAAVASALGLDPTSLYGQPIHTDNVNDDRVHDAIADLRRAISSADVAPDLDAPVRSLGELSRALVNAEELRHAARHVQLGGHLPALIEELTWHAHESEDPAAWTLLNRAHNLAASLTRRLGYTDLAGQIMEQATVSARESQDPHLPLMMTHRRALLMMNVAAWGPAMRLLEKAVGKVDAAKVDAVEVTGSLHLRAAVVSARAGSVSSAWDHYGQAVEASDRAGKPSLDAHGTDFNPGNLAIHRSSIAIELRDFDTAVTTDEVIRRDRVLAGVAPERRAHHEIDMSRVHVETGHADRALKRLLSAERIAPQMTRYHPQARTLVKHMVDAKRALPEELRGIQSRMGV</sequence>
<dbReference type="CDD" id="cd00093">
    <property type="entry name" value="HTH_XRE"/>
    <property type="match status" value="1"/>
</dbReference>
<dbReference type="InterPro" id="IPR011990">
    <property type="entry name" value="TPR-like_helical_dom_sf"/>
</dbReference>
<dbReference type="RefSeq" id="WP_378574604.1">
    <property type="nucleotide sequence ID" value="NZ_JBHSFQ010000012.1"/>
</dbReference>
<protein>
    <submittedName>
        <fullName evidence="2">Helix-turn-helix domain-containing protein</fullName>
    </submittedName>
</protein>
<dbReference type="EMBL" id="JBHSFQ010000012">
    <property type="protein sequence ID" value="MFC4562960.1"/>
    <property type="molecule type" value="Genomic_DNA"/>
</dbReference>
<proteinExistence type="predicted"/>
<dbReference type="Pfam" id="PF13560">
    <property type="entry name" value="HTH_31"/>
    <property type="match status" value="1"/>
</dbReference>
<dbReference type="Gene3D" id="1.25.40.10">
    <property type="entry name" value="Tetratricopeptide repeat domain"/>
    <property type="match status" value="1"/>
</dbReference>
<reference evidence="3" key="1">
    <citation type="journal article" date="2019" name="Int. J. Syst. Evol. Microbiol.">
        <title>The Global Catalogue of Microorganisms (GCM) 10K type strain sequencing project: providing services to taxonomists for standard genome sequencing and annotation.</title>
        <authorList>
            <consortium name="The Broad Institute Genomics Platform"/>
            <consortium name="The Broad Institute Genome Sequencing Center for Infectious Disease"/>
            <person name="Wu L."/>
            <person name="Ma J."/>
        </authorList>
    </citation>
    <scope>NUCLEOTIDE SEQUENCE [LARGE SCALE GENOMIC DNA]</scope>
    <source>
        <strain evidence="3">XZYJ18</strain>
    </source>
</reference>
<feature type="domain" description="HTH cro/C1-type" evidence="1">
    <location>
        <begin position="15"/>
        <end position="69"/>
    </location>
</feature>
<dbReference type="Proteomes" id="UP001595923">
    <property type="component" value="Unassembled WGS sequence"/>
</dbReference>